<dbReference type="SUPFAM" id="SSF54236">
    <property type="entry name" value="Ubiquitin-like"/>
    <property type="match status" value="1"/>
</dbReference>
<dbReference type="PROSITE" id="PS50057">
    <property type="entry name" value="FERM_3"/>
    <property type="match status" value="1"/>
</dbReference>
<dbReference type="PROSITE" id="PS00660">
    <property type="entry name" value="FERM_1"/>
    <property type="match status" value="1"/>
</dbReference>
<dbReference type="InterPro" id="IPR035963">
    <property type="entry name" value="FERM_2"/>
</dbReference>
<dbReference type="PANTHER" id="PTHR23280:SF21">
    <property type="entry name" value="PROTEIN 4.1 HOMOLOG"/>
    <property type="match status" value="1"/>
</dbReference>
<dbReference type="Gene3D" id="3.10.20.90">
    <property type="entry name" value="Phosphatidylinositol 3-kinase Catalytic Subunit, Chain A, domain 1"/>
    <property type="match status" value="1"/>
</dbReference>
<dbReference type="CDD" id="cd01765">
    <property type="entry name" value="FERM_F0_F1"/>
    <property type="match status" value="1"/>
</dbReference>
<reference evidence="3" key="1">
    <citation type="submission" date="2012-08" db="EMBL/GenBank/DDBJ databases">
        <title>The Genome Sequence of Wuchereria bancrofti.</title>
        <authorList>
            <person name="Nutman T.B."/>
            <person name="Fink D.L."/>
            <person name="Russ C."/>
            <person name="Young S."/>
            <person name="Zeng Q."/>
            <person name="Koehrsen M."/>
            <person name="Alvarado L."/>
            <person name="Berlin A."/>
            <person name="Chapman S.B."/>
            <person name="Chen Z."/>
            <person name="Freedman E."/>
            <person name="Gellesch M."/>
            <person name="Goldberg J."/>
            <person name="Griggs A."/>
            <person name="Gujja S."/>
            <person name="Heilman E.R."/>
            <person name="Heiman D."/>
            <person name="Hepburn T."/>
            <person name="Howarth C."/>
            <person name="Jen D."/>
            <person name="Larson L."/>
            <person name="Lewis B."/>
            <person name="Mehta T."/>
            <person name="Park D."/>
            <person name="Pearson M."/>
            <person name="Roberts A."/>
            <person name="Saif S."/>
            <person name="Shea T."/>
            <person name="Shenoy N."/>
            <person name="Sisk P."/>
            <person name="Stolte C."/>
            <person name="Sykes S."/>
            <person name="Walk T."/>
            <person name="White J."/>
            <person name="Yandava C."/>
            <person name="Haas B."/>
            <person name="Henn M.R."/>
            <person name="Nusbaum C."/>
            <person name="Birren B."/>
        </authorList>
    </citation>
    <scope>NUCLEOTIDE SEQUENCE [LARGE SCALE GENOMIC DNA]</scope>
    <source>
        <strain evidence="3">NA</strain>
    </source>
</reference>
<dbReference type="GO" id="GO:0031032">
    <property type="term" value="P:actomyosin structure organization"/>
    <property type="evidence" value="ECO:0007669"/>
    <property type="project" value="TreeGrafter"/>
</dbReference>
<dbReference type="InterPro" id="IPR000299">
    <property type="entry name" value="FERM_domain"/>
</dbReference>
<dbReference type="SUPFAM" id="SSF47031">
    <property type="entry name" value="Second domain of FERM"/>
    <property type="match status" value="1"/>
</dbReference>
<proteinExistence type="predicted"/>
<dbReference type="Pfam" id="PF09379">
    <property type="entry name" value="FERM_N"/>
    <property type="match status" value="1"/>
</dbReference>
<evidence type="ECO:0000259" key="1">
    <source>
        <dbReference type="PROSITE" id="PS50057"/>
    </source>
</evidence>
<name>J9EYJ8_WUCBA</name>
<accession>J9EYJ8</accession>
<dbReference type="Gene3D" id="1.20.80.60">
    <property type="match status" value="1"/>
</dbReference>
<dbReference type="AlphaFoldDB" id="J9EYJ8"/>
<dbReference type="InterPro" id="IPR019747">
    <property type="entry name" value="FERM_CS"/>
</dbReference>
<organism evidence="2 3">
    <name type="scientific">Wuchereria bancrofti</name>
    <dbReference type="NCBI Taxonomy" id="6293"/>
    <lineage>
        <taxon>Eukaryota</taxon>
        <taxon>Metazoa</taxon>
        <taxon>Ecdysozoa</taxon>
        <taxon>Nematoda</taxon>
        <taxon>Chromadorea</taxon>
        <taxon>Rhabditida</taxon>
        <taxon>Spirurina</taxon>
        <taxon>Spiruromorpha</taxon>
        <taxon>Filarioidea</taxon>
        <taxon>Onchocercidae</taxon>
        <taxon>Wuchereria</taxon>
    </lineage>
</organism>
<sequence>MGKKISEGELCNIQQATRQQPATVQFPDSTSHIFYVLKKAEGGELFDKVCAFLDLTEKDYFGLCFVDDDDNEQWIYDDKRISKQLKGHPWDFNFKVKFYPPEPATLAEDKTRHLLSLQVRHDISTGKLVFYRLSLCIHMFY</sequence>
<comment type="caution">
    <text evidence="2">The sequence shown here is derived from an EMBL/GenBank/DDBJ whole genome shotgun (WGS) entry which is preliminary data.</text>
</comment>
<dbReference type="GO" id="GO:0005856">
    <property type="term" value="C:cytoskeleton"/>
    <property type="evidence" value="ECO:0007669"/>
    <property type="project" value="TreeGrafter"/>
</dbReference>
<dbReference type="InterPro" id="IPR029071">
    <property type="entry name" value="Ubiquitin-like_domsf"/>
</dbReference>
<evidence type="ECO:0000313" key="2">
    <source>
        <dbReference type="EMBL" id="EJW82277.1"/>
    </source>
</evidence>
<gene>
    <name evidence="2" type="ORF">WUBG_06808</name>
</gene>
<protein>
    <recommendedName>
        <fullName evidence="1">FERM domain-containing protein</fullName>
    </recommendedName>
</protein>
<dbReference type="InterPro" id="IPR018979">
    <property type="entry name" value="FERM_N"/>
</dbReference>
<feature type="domain" description="FERM" evidence="1">
    <location>
        <begin position="20"/>
        <end position="141"/>
    </location>
</feature>
<dbReference type="PANTHER" id="PTHR23280">
    <property type="entry name" value="4.1 G PROTEIN"/>
    <property type="match status" value="1"/>
</dbReference>
<dbReference type="GO" id="GO:0005886">
    <property type="term" value="C:plasma membrane"/>
    <property type="evidence" value="ECO:0007669"/>
    <property type="project" value="TreeGrafter"/>
</dbReference>
<dbReference type="EMBL" id="ADBV01002991">
    <property type="protein sequence ID" value="EJW82277.1"/>
    <property type="molecule type" value="Genomic_DNA"/>
</dbReference>
<dbReference type="Proteomes" id="UP000004810">
    <property type="component" value="Unassembled WGS sequence"/>
</dbReference>
<evidence type="ECO:0000313" key="3">
    <source>
        <dbReference type="Proteomes" id="UP000004810"/>
    </source>
</evidence>